<proteinExistence type="predicted"/>
<reference evidence="1 2" key="2">
    <citation type="submission" date="2013-02" db="EMBL/GenBank/DDBJ databases">
        <title>The Genome Sequence of Plasmodium falciparum Vietnam Oak-Knoll (FVO).</title>
        <authorList>
            <consortium name="The Broad Institute Genome Sequencing Platform"/>
            <consortium name="The Broad Institute Genome Sequencing Center for Infectious Disease"/>
            <person name="Neafsey D."/>
            <person name="Cheeseman I."/>
            <person name="Volkman S."/>
            <person name="Adams J."/>
            <person name="Walker B."/>
            <person name="Young S.K."/>
            <person name="Zeng Q."/>
            <person name="Gargeya S."/>
            <person name="Fitzgerald M."/>
            <person name="Haas B."/>
            <person name="Abouelleil A."/>
            <person name="Alvarado L."/>
            <person name="Arachchi H.M."/>
            <person name="Berlin A.M."/>
            <person name="Chapman S.B."/>
            <person name="Dewar J."/>
            <person name="Goldberg J."/>
            <person name="Griggs A."/>
            <person name="Gujja S."/>
            <person name="Hansen M."/>
            <person name="Howarth C."/>
            <person name="Imamovic A."/>
            <person name="Larimer J."/>
            <person name="McCowan C."/>
            <person name="Murphy C."/>
            <person name="Neiman D."/>
            <person name="Pearson M."/>
            <person name="Priest M."/>
            <person name="Roberts A."/>
            <person name="Saif S."/>
            <person name="Shea T."/>
            <person name="Sisk P."/>
            <person name="Sykes S."/>
            <person name="Wortman J."/>
            <person name="Nusbaum C."/>
            <person name="Birren B."/>
        </authorList>
    </citation>
    <scope>NUCLEOTIDE SEQUENCE [LARGE SCALE GENOMIC DNA]</scope>
    <source>
        <strain evidence="2">Vietnam Oak-Knoll (FVO)</strain>
    </source>
</reference>
<organism evidence="1 2">
    <name type="scientific">Plasmodium falciparum Vietnam Oak-Knoll</name>
    <name type="common">FVO</name>
    <dbReference type="NCBI Taxonomy" id="1036723"/>
    <lineage>
        <taxon>Eukaryota</taxon>
        <taxon>Sar</taxon>
        <taxon>Alveolata</taxon>
        <taxon>Apicomplexa</taxon>
        <taxon>Aconoidasida</taxon>
        <taxon>Haemosporida</taxon>
        <taxon>Plasmodiidae</taxon>
        <taxon>Plasmodium</taxon>
        <taxon>Plasmodium (Laverania)</taxon>
    </lineage>
</organism>
<evidence type="ECO:0000313" key="1">
    <source>
        <dbReference type="EMBL" id="ETW15672.1"/>
    </source>
</evidence>
<evidence type="ECO:0000313" key="2">
    <source>
        <dbReference type="Proteomes" id="UP000030690"/>
    </source>
</evidence>
<gene>
    <name evidence="1" type="ORF">PFFVO_05452</name>
</gene>
<dbReference type="Proteomes" id="UP000030690">
    <property type="component" value="Unassembled WGS sequence"/>
</dbReference>
<name>A0A024UZK1_PLAFA</name>
<reference evidence="1 2" key="1">
    <citation type="submission" date="2013-02" db="EMBL/GenBank/DDBJ databases">
        <title>The Genome Annotation of Plasmodium falciparum Vietnam Oak-Knoll (FVO).</title>
        <authorList>
            <consortium name="The Broad Institute Genome Sequencing Platform"/>
            <consortium name="The Broad Institute Genome Sequencing Center for Infectious Disease"/>
            <person name="Neafsey D."/>
            <person name="Hoffman S."/>
            <person name="Volkman S."/>
            <person name="Rosenthal P."/>
            <person name="Walker B."/>
            <person name="Young S.K."/>
            <person name="Zeng Q."/>
            <person name="Gargeya S."/>
            <person name="Fitzgerald M."/>
            <person name="Haas B."/>
            <person name="Abouelleil A."/>
            <person name="Allen A.W."/>
            <person name="Alvarado L."/>
            <person name="Arachchi H.M."/>
            <person name="Berlin A.M."/>
            <person name="Chapman S.B."/>
            <person name="Gainer-Dewar J."/>
            <person name="Goldberg J."/>
            <person name="Griggs A."/>
            <person name="Gujja S."/>
            <person name="Hansen M."/>
            <person name="Howarth C."/>
            <person name="Imamovic A."/>
            <person name="Ireland A."/>
            <person name="Larimer J."/>
            <person name="McCowan C."/>
            <person name="Murphy C."/>
            <person name="Pearson M."/>
            <person name="Poon T.W."/>
            <person name="Priest M."/>
            <person name="Roberts A."/>
            <person name="Saif S."/>
            <person name="Shea T."/>
            <person name="Sisk P."/>
            <person name="Sykes S."/>
            <person name="Wortman J."/>
            <person name="Nusbaum C."/>
            <person name="Birren B."/>
        </authorList>
    </citation>
    <scope>NUCLEOTIDE SEQUENCE [LARGE SCALE GENOMIC DNA]</scope>
    <source>
        <strain evidence="2">Vietnam Oak-Knoll (FVO)</strain>
    </source>
</reference>
<dbReference type="AlphaFoldDB" id="A0A024UZK1"/>
<sequence length="50" mass="6171">MTLIDYIIIRTIKTLYNKYNVEEYMNLENFPGQTDYEYTTKTQKCCRLFF</sequence>
<dbReference type="EMBL" id="KI925155">
    <property type="protein sequence ID" value="ETW15672.1"/>
    <property type="molecule type" value="Genomic_DNA"/>
</dbReference>
<protein>
    <submittedName>
        <fullName evidence="1">Uncharacterized protein</fullName>
    </submittedName>
</protein>
<accession>A0A024UZK1</accession>